<dbReference type="AlphaFoldDB" id="A0A8X6WQ89"/>
<dbReference type="OrthoDB" id="8123886at2759"/>
<proteinExistence type="predicted"/>
<comment type="caution">
    <text evidence="2">The sequence shown here is derived from an EMBL/GenBank/DDBJ whole genome shotgun (WGS) entry which is preliminary data.</text>
</comment>
<feature type="region of interest" description="Disordered" evidence="1">
    <location>
        <begin position="1"/>
        <end position="24"/>
    </location>
</feature>
<accession>A0A8X6WQ89</accession>
<protein>
    <submittedName>
        <fullName evidence="2">Zinc finger protein</fullName>
    </submittedName>
</protein>
<organism evidence="2 3">
    <name type="scientific">Trichonephila inaurata madagascariensis</name>
    <dbReference type="NCBI Taxonomy" id="2747483"/>
    <lineage>
        <taxon>Eukaryota</taxon>
        <taxon>Metazoa</taxon>
        <taxon>Ecdysozoa</taxon>
        <taxon>Arthropoda</taxon>
        <taxon>Chelicerata</taxon>
        <taxon>Arachnida</taxon>
        <taxon>Araneae</taxon>
        <taxon>Araneomorphae</taxon>
        <taxon>Entelegynae</taxon>
        <taxon>Araneoidea</taxon>
        <taxon>Nephilidae</taxon>
        <taxon>Trichonephila</taxon>
        <taxon>Trichonephila inaurata</taxon>
    </lineage>
</organism>
<sequence>MASEERMHRDSSLHQQRADGRKRISEEAMEDVSMEKLKVLCLSVKSASLPSFHFWDWKQLIAIAKMHAPSFQSKVSDRFLKVTVADVVQYHALNPWLIEAGVEFESFLLKEVRPLKIVIRGLHSYTELEVIKSAIEEERCEILKISELKHFEAKAPIAFVLSPNLERR</sequence>
<evidence type="ECO:0000313" key="2">
    <source>
        <dbReference type="EMBL" id="GFY39309.1"/>
    </source>
</evidence>
<dbReference type="Proteomes" id="UP000886998">
    <property type="component" value="Unassembled WGS sequence"/>
</dbReference>
<gene>
    <name evidence="2" type="primary">NCL1_31301</name>
    <name evidence="2" type="ORF">TNIN_242501</name>
</gene>
<evidence type="ECO:0000256" key="1">
    <source>
        <dbReference type="SAM" id="MobiDB-lite"/>
    </source>
</evidence>
<evidence type="ECO:0000313" key="3">
    <source>
        <dbReference type="Proteomes" id="UP000886998"/>
    </source>
</evidence>
<reference evidence="2" key="1">
    <citation type="submission" date="2020-08" db="EMBL/GenBank/DDBJ databases">
        <title>Multicomponent nature underlies the extraordinary mechanical properties of spider dragline silk.</title>
        <authorList>
            <person name="Kono N."/>
            <person name="Nakamura H."/>
            <person name="Mori M."/>
            <person name="Yoshida Y."/>
            <person name="Ohtoshi R."/>
            <person name="Malay A.D."/>
            <person name="Moran D.A.P."/>
            <person name="Tomita M."/>
            <person name="Numata K."/>
            <person name="Arakawa K."/>
        </authorList>
    </citation>
    <scope>NUCLEOTIDE SEQUENCE</scope>
</reference>
<dbReference type="EMBL" id="BMAV01001312">
    <property type="protein sequence ID" value="GFY39309.1"/>
    <property type="molecule type" value="Genomic_DNA"/>
</dbReference>
<name>A0A8X6WQ89_9ARAC</name>
<keyword evidence="3" id="KW-1185">Reference proteome</keyword>